<dbReference type="PANTHER" id="PTHR45968:SF3">
    <property type="entry name" value="OS04G0573100 PROTEIN"/>
    <property type="match status" value="1"/>
</dbReference>
<dbReference type="Gene3D" id="3.50.50.60">
    <property type="entry name" value="FAD/NAD(P)-binding domain"/>
    <property type="match status" value="3"/>
</dbReference>
<dbReference type="VEuPathDB" id="ToxoDB:BESB_014400"/>
<dbReference type="STRING" id="94643.A0A2A9MB27"/>
<dbReference type="KEGG" id="bbes:BESB_014400"/>
<feature type="compositionally biased region" description="Basic residues" evidence="2">
    <location>
        <begin position="880"/>
        <end position="889"/>
    </location>
</feature>
<feature type="region of interest" description="Disordered" evidence="2">
    <location>
        <begin position="876"/>
        <end position="913"/>
    </location>
</feature>
<evidence type="ECO:0000259" key="3">
    <source>
        <dbReference type="PROSITE" id="PS00624"/>
    </source>
</evidence>
<dbReference type="InterPro" id="IPR007867">
    <property type="entry name" value="GMC_OxRtase_C"/>
</dbReference>
<proteinExistence type="predicted"/>
<dbReference type="InterPro" id="IPR051871">
    <property type="entry name" value="GMC_Oxidoreductase-Related"/>
</dbReference>
<dbReference type="PANTHER" id="PTHR45968">
    <property type="entry name" value="OSJNBA0019K04.7 PROTEIN"/>
    <property type="match status" value="1"/>
</dbReference>
<dbReference type="Pfam" id="PF00732">
    <property type="entry name" value="GMC_oxred_N"/>
    <property type="match status" value="1"/>
</dbReference>
<keyword evidence="5" id="KW-1185">Reference proteome</keyword>
<keyword evidence="1" id="KW-0732">Signal</keyword>
<feature type="region of interest" description="Disordered" evidence="2">
    <location>
        <begin position="585"/>
        <end position="649"/>
    </location>
</feature>
<feature type="compositionally biased region" description="Polar residues" evidence="2">
    <location>
        <begin position="592"/>
        <end position="605"/>
    </location>
</feature>
<dbReference type="RefSeq" id="XP_029216836.1">
    <property type="nucleotide sequence ID" value="XM_029360169.1"/>
</dbReference>
<dbReference type="Gene3D" id="3.30.410.40">
    <property type="match status" value="2"/>
</dbReference>
<gene>
    <name evidence="4" type="ORF">BESB_014400</name>
</gene>
<dbReference type="EMBL" id="NWUJ01000010">
    <property type="protein sequence ID" value="PFH32827.1"/>
    <property type="molecule type" value="Genomic_DNA"/>
</dbReference>
<dbReference type="PROSITE" id="PS00624">
    <property type="entry name" value="GMC_OXRED_2"/>
    <property type="match status" value="1"/>
</dbReference>
<dbReference type="SUPFAM" id="SSF51905">
    <property type="entry name" value="FAD/NAD(P)-binding domain"/>
    <property type="match status" value="1"/>
</dbReference>
<dbReference type="GeneID" id="40306501"/>
<dbReference type="Pfam" id="PF05199">
    <property type="entry name" value="GMC_oxred_C"/>
    <property type="match status" value="1"/>
</dbReference>
<dbReference type="OrthoDB" id="269227at2759"/>
<feature type="domain" description="Glucose-methanol-choline oxidoreductase N-terminal" evidence="3">
    <location>
        <begin position="317"/>
        <end position="331"/>
    </location>
</feature>
<dbReference type="Proteomes" id="UP000224006">
    <property type="component" value="Chromosome IX"/>
</dbReference>
<comment type="caution">
    <text evidence="4">The sequence shown here is derived from an EMBL/GenBank/DDBJ whole genome shotgun (WGS) entry which is preliminary data.</text>
</comment>
<dbReference type="InterPro" id="IPR036188">
    <property type="entry name" value="FAD/NAD-bd_sf"/>
</dbReference>
<dbReference type="GO" id="GO:0016614">
    <property type="term" value="F:oxidoreductase activity, acting on CH-OH group of donors"/>
    <property type="evidence" value="ECO:0007669"/>
    <property type="project" value="InterPro"/>
</dbReference>
<evidence type="ECO:0000256" key="2">
    <source>
        <dbReference type="SAM" id="MobiDB-lite"/>
    </source>
</evidence>
<evidence type="ECO:0000313" key="5">
    <source>
        <dbReference type="Proteomes" id="UP000224006"/>
    </source>
</evidence>
<accession>A0A2A9MB27</accession>
<name>A0A2A9MB27_BESBE</name>
<organism evidence="4 5">
    <name type="scientific">Besnoitia besnoiti</name>
    <name type="common">Apicomplexan protozoan</name>
    <dbReference type="NCBI Taxonomy" id="94643"/>
    <lineage>
        <taxon>Eukaryota</taxon>
        <taxon>Sar</taxon>
        <taxon>Alveolata</taxon>
        <taxon>Apicomplexa</taxon>
        <taxon>Conoidasida</taxon>
        <taxon>Coccidia</taxon>
        <taxon>Eucoccidiorida</taxon>
        <taxon>Eimeriorina</taxon>
        <taxon>Sarcocystidae</taxon>
        <taxon>Besnoitia</taxon>
    </lineage>
</organism>
<feature type="region of interest" description="Disordered" evidence="2">
    <location>
        <begin position="671"/>
        <end position="708"/>
    </location>
</feature>
<dbReference type="InterPro" id="IPR000172">
    <property type="entry name" value="GMC_OxRdtase_N"/>
</dbReference>
<reference evidence="4 5" key="1">
    <citation type="submission" date="2017-09" db="EMBL/GenBank/DDBJ databases">
        <title>Genome sequencing of Besnoitia besnoiti strain Bb-Ger1.</title>
        <authorList>
            <person name="Schares G."/>
            <person name="Venepally P."/>
            <person name="Lorenzi H.A."/>
        </authorList>
    </citation>
    <scope>NUCLEOTIDE SEQUENCE [LARGE SCALE GENOMIC DNA]</scope>
    <source>
        <strain evidence="4 5">Bb-Ger1</strain>
    </source>
</reference>
<evidence type="ECO:0000256" key="1">
    <source>
        <dbReference type="ARBA" id="ARBA00022729"/>
    </source>
</evidence>
<protein>
    <submittedName>
        <fullName evidence="4">GMC oxidoreductase</fullName>
    </submittedName>
</protein>
<dbReference type="AlphaFoldDB" id="A0A2A9MB27"/>
<dbReference type="GO" id="GO:0050660">
    <property type="term" value="F:flavin adenine dinucleotide binding"/>
    <property type="evidence" value="ECO:0007669"/>
    <property type="project" value="InterPro"/>
</dbReference>
<sequence>MVEGSCTFVPEDRLYDFIVVGCGAVGCPLARTLADAGNRVLVLERGKERAKEKTPHAMDIFGAGKAVADETLSQLIQTNQGVRSQAAAVMGGGTSINMAIVAMENKEYFEYLNSTHGWKLNSDMLKEAQKWVGQAFKPMPQDQAYGSRLALSLQDEGYRPVLHSHEKAIKFGGPQNGLGSPAEIMPGHVWGGLTVFDKDKQFFRNAADVFLYMAGGQFAHPDRLLVKTEQYVERVLFANPRATVPQAICVTHRHTTAEDIAPIGLDVPPPRPSAATGGILPYLLSYARQIINWIWPSDTSTEISCIRRHGEVILSAGAVHSPLLLFRSGVGPREQLREMGVEEVVALEQLGQNLSDRVLIPIQMFLKEKKRKEDRVPRVCQVFGLRHHGPQCEGVGVNERTLKCSLLTTEELSGPNIIHGLLWASHLLVPPSWRDHPAAHAVFKFVRFCEGKVQFRSTREYPPACVFVEGLLDCLDRSFSIFYFTTEPKSRGYIRQHRDGRIEVEANYLKDEQDLFDAVRGVQSLINQVNGGHLNDIVEPLQPGSCPVMMLHTVVKLFLQFAQADDLPQYEKQLLSVRRHAGDLQPLRRSESYPQTPAASGQKSEMQPLIDLVNGKGERRGSPISTTPSDAPKSQAPIETRQQRTAAQPVEALEEAMREIFEDREKLKQLLENGPAQKRRRQTAKSPSPTAPGANAETAKPNESVAQSRGCFGDAERACKDGPIHSDLYSTTCSAHDIFTKRYGSACEPLHGVPTAQSEYSEGFASWEESLLDAGIQEFFRETMPTGSSQRAATFPPILPRVDDPEALAAFAVTYMTSIWHFAGTAAVGHVVDHDFQVKGIRGLSIADASILNQMTRLNPTATLLTLGRYIGMQKAKSHEMRKKRKSRKATAELPQQTSDKRETTISSVPQTS</sequence>
<evidence type="ECO:0000313" key="4">
    <source>
        <dbReference type="EMBL" id="PFH32827.1"/>
    </source>
</evidence>
<dbReference type="Gene3D" id="3.30.560.10">
    <property type="entry name" value="Glucose Oxidase, domain 3"/>
    <property type="match status" value="1"/>
</dbReference>